<sequence length="273" mass="30512">MALMPGGSAQLSKLSQWMRALRFGVAPNTQLQNMPVLLFSPADRAASQMPAEFFPRRYSDPKTISTGQGPLPLAFTHSFVQDAQRRAAKMQIGCDSDMGGKSFAVAEKRVDDGDNGQHAYVRLSGTIDTTPVRGYDRSGYAAMVWNEQLALLDFEGFELGVRSHIARRYTLSVTVSSFGMGTAKFQANFASPESGRWEKVHIPFTQFIKTFQGNVLRRQTPLQEDQILSLSILLSDSVKGPFEIDLRNVHAWADHDLRRANNMAIDDRMYDEE</sequence>
<evidence type="ECO:0000256" key="2">
    <source>
        <dbReference type="ARBA" id="ARBA00007884"/>
    </source>
</evidence>
<dbReference type="GO" id="GO:0051082">
    <property type="term" value="F:unfolded protein binding"/>
    <property type="evidence" value="ECO:0007669"/>
    <property type="project" value="TreeGrafter"/>
</dbReference>
<evidence type="ECO:0000313" key="7">
    <source>
        <dbReference type="Proteomes" id="UP000324585"/>
    </source>
</evidence>
<name>A0A5J4YZ85_PORPP</name>
<dbReference type="InterPro" id="IPR008979">
    <property type="entry name" value="Galactose-bd-like_sf"/>
</dbReference>
<dbReference type="Proteomes" id="UP000324585">
    <property type="component" value="Unassembled WGS sequence"/>
</dbReference>
<dbReference type="GO" id="GO:0032981">
    <property type="term" value="P:mitochondrial respiratory chain complex I assembly"/>
    <property type="evidence" value="ECO:0007669"/>
    <property type="project" value="TreeGrafter"/>
</dbReference>
<protein>
    <recommendedName>
        <fullName evidence="5">NADH:ubiquinone oxidoreductase intermediate-associated protein 30 domain-containing protein</fullName>
    </recommendedName>
</protein>
<proteinExistence type="inferred from homology"/>
<dbReference type="OMA" id="RRANNMA"/>
<dbReference type="InterPro" id="IPR039131">
    <property type="entry name" value="NDUFAF1"/>
</dbReference>
<comment type="similarity">
    <text evidence="2">Belongs to the CIA30 family.</text>
</comment>
<dbReference type="PANTHER" id="PTHR13194:SF18">
    <property type="entry name" value="COMPLEX I INTERMEDIATE-ASSOCIATED PROTEIN 30, MITOCHONDRIAL"/>
    <property type="match status" value="1"/>
</dbReference>
<evidence type="ECO:0000259" key="5">
    <source>
        <dbReference type="Pfam" id="PF08547"/>
    </source>
</evidence>
<dbReference type="OrthoDB" id="42561at2759"/>
<dbReference type="Pfam" id="PF08547">
    <property type="entry name" value="CIA30"/>
    <property type="match status" value="1"/>
</dbReference>
<comment type="caution">
    <text evidence="6">The sequence shown here is derived from an EMBL/GenBank/DDBJ whole genome shotgun (WGS) entry which is preliminary data.</text>
</comment>
<feature type="domain" description="NADH:ubiquinone oxidoreductase intermediate-associated protein 30" evidence="5">
    <location>
        <begin position="84"/>
        <end position="245"/>
    </location>
</feature>
<organism evidence="6 7">
    <name type="scientific">Porphyridium purpureum</name>
    <name type="common">Red alga</name>
    <name type="synonym">Porphyridium cruentum</name>
    <dbReference type="NCBI Taxonomy" id="35688"/>
    <lineage>
        <taxon>Eukaryota</taxon>
        <taxon>Rhodophyta</taxon>
        <taxon>Bangiophyceae</taxon>
        <taxon>Porphyridiales</taxon>
        <taxon>Porphyridiaceae</taxon>
        <taxon>Porphyridium</taxon>
    </lineage>
</organism>
<evidence type="ECO:0000256" key="1">
    <source>
        <dbReference type="ARBA" id="ARBA00004173"/>
    </source>
</evidence>
<evidence type="ECO:0000256" key="4">
    <source>
        <dbReference type="ARBA" id="ARBA00023186"/>
    </source>
</evidence>
<dbReference type="GO" id="GO:0006120">
    <property type="term" value="P:mitochondrial electron transport, NADH to ubiquinone"/>
    <property type="evidence" value="ECO:0007669"/>
    <property type="project" value="TreeGrafter"/>
</dbReference>
<keyword evidence="7" id="KW-1185">Reference proteome</keyword>
<reference evidence="7" key="1">
    <citation type="journal article" date="2019" name="Nat. Commun.">
        <title>Expansion of phycobilisome linker gene families in mesophilic red algae.</title>
        <authorList>
            <person name="Lee J."/>
            <person name="Kim D."/>
            <person name="Bhattacharya D."/>
            <person name="Yoon H.S."/>
        </authorList>
    </citation>
    <scope>NUCLEOTIDE SEQUENCE [LARGE SCALE GENOMIC DNA]</scope>
    <source>
        <strain evidence="7">CCMP 1328</strain>
    </source>
</reference>
<dbReference type="GO" id="GO:0005739">
    <property type="term" value="C:mitochondrion"/>
    <property type="evidence" value="ECO:0007669"/>
    <property type="project" value="UniProtKB-SubCell"/>
</dbReference>
<accession>A0A5J4YZ85</accession>
<evidence type="ECO:0000313" key="6">
    <source>
        <dbReference type="EMBL" id="KAA8495943.1"/>
    </source>
</evidence>
<dbReference type="EMBL" id="VRMN01000003">
    <property type="protein sequence ID" value="KAA8495943.1"/>
    <property type="molecule type" value="Genomic_DNA"/>
</dbReference>
<evidence type="ECO:0000256" key="3">
    <source>
        <dbReference type="ARBA" id="ARBA00023128"/>
    </source>
</evidence>
<keyword evidence="3" id="KW-0496">Mitochondrion</keyword>
<keyword evidence="4" id="KW-0143">Chaperone</keyword>
<dbReference type="AlphaFoldDB" id="A0A5J4YZ85"/>
<dbReference type="InterPro" id="IPR013857">
    <property type="entry name" value="NADH-UbQ_OxRdtase-assoc_prot30"/>
</dbReference>
<dbReference type="SUPFAM" id="SSF49785">
    <property type="entry name" value="Galactose-binding domain-like"/>
    <property type="match status" value="1"/>
</dbReference>
<dbReference type="PANTHER" id="PTHR13194">
    <property type="entry name" value="COMPLEX I INTERMEDIATE-ASSOCIATED PROTEIN 30"/>
    <property type="match status" value="1"/>
</dbReference>
<comment type="subcellular location">
    <subcellularLocation>
        <location evidence="1">Mitochondrion</location>
    </subcellularLocation>
</comment>
<gene>
    <name evidence="6" type="ORF">FVE85_2098</name>
</gene>